<feature type="region of interest" description="Disordered" evidence="1">
    <location>
        <begin position="43"/>
        <end position="76"/>
    </location>
</feature>
<dbReference type="Proteomes" id="UP001187415">
    <property type="component" value="Unassembled WGS sequence"/>
</dbReference>
<dbReference type="SUPFAM" id="SSF54098">
    <property type="entry name" value="Prion-like"/>
    <property type="match status" value="1"/>
</dbReference>
<dbReference type="AlphaFoldDB" id="A0AA88MH62"/>
<dbReference type="GO" id="GO:0051260">
    <property type="term" value="P:protein homooligomerization"/>
    <property type="evidence" value="ECO:0007669"/>
    <property type="project" value="InterPro"/>
</dbReference>
<proteinExistence type="predicted"/>
<evidence type="ECO:0000256" key="1">
    <source>
        <dbReference type="SAM" id="MobiDB-lite"/>
    </source>
</evidence>
<feature type="signal peptide" evidence="2">
    <location>
        <begin position="1"/>
        <end position="23"/>
    </location>
</feature>
<comment type="caution">
    <text evidence="3">The sequence shown here is derived from an EMBL/GenBank/DDBJ whole genome shotgun (WGS) entry which is preliminary data.</text>
</comment>
<evidence type="ECO:0008006" key="5">
    <source>
        <dbReference type="Google" id="ProtNLM"/>
    </source>
</evidence>
<reference evidence="3" key="1">
    <citation type="submission" date="2023-07" db="EMBL/GenBank/DDBJ databases">
        <title>Chromosome-level Genome Assembly of Striped Snakehead (Channa striata).</title>
        <authorList>
            <person name="Liu H."/>
        </authorList>
    </citation>
    <scope>NUCLEOTIDE SEQUENCE</scope>
    <source>
        <strain evidence="3">Gz</strain>
        <tissue evidence="3">Muscle</tissue>
    </source>
</reference>
<feature type="region of interest" description="Disordered" evidence="1">
    <location>
        <begin position="230"/>
        <end position="300"/>
    </location>
</feature>
<dbReference type="Gene3D" id="1.10.790.10">
    <property type="entry name" value="Prion/Doppel protein, beta-ribbon domain"/>
    <property type="match status" value="1"/>
</dbReference>
<dbReference type="InterPro" id="IPR036924">
    <property type="entry name" value="Prion/Doppel_b-ribbon_dom_sf"/>
</dbReference>
<sequence>MKLTVITVLTLSIFLLHIHFSLAVKRIKFGNKLDDLKKKILDAKSKIKQPKQKPPRPAGRPGGYPRQGGFHPAGGHAGQGSPYGAGFGAYGGYPGGYMNHNPNNRILSPHYGGSFGYGGYGAGGGSPFSHSVQAMGMYPSDRSRGFGHSALMASAGGAMAGMALGYGLGRFPRPHFSFHSPQEEYYYNHYMYRRYGVKSTDANDYSRDYKYTPPPVTYDRYMDSCLKRTDLLPAERQKPNNRPAAPRTTTTTAPTAASGAVAASNTTKTNNTAAGQPLTSAPSTLQPLNKSEDNPVSPASLTLRKDAADDDDDEDLVSIVEIGYPALIRQLKVRRCVELYMAYSEKFLTKPTGGTQGLDLSLGGLLAAVVSMILMLPNML</sequence>
<evidence type="ECO:0000256" key="2">
    <source>
        <dbReference type="SAM" id="SignalP"/>
    </source>
</evidence>
<feature type="chain" id="PRO_5041737488" description="Prion protein" evidence="2">
    <location>
        <begin position="24"/>
        <end position="380"/>
    </location>
</feature>
<evidence type="ECO:0000313" key="4">
    <source>
        <dbReference type="Proteomes" id="UP001187415"/>
    </source>
</evidence>
<gene>
    <name evidence="3" type="ORF">Q5P01_015048</name>
</gene>
<feature type="compositionally biased region" description="Polar residues" evidence="1">
    <location>
        <begin position="277"/>
        <end position="289"/>
    </location>
</feature>
<dbReference type="EMBL" id="JAUPFM010000011">
    <property type="protein sequence ID" value="KAK2837836.1"/>
    <property type="molecule type" value="Genomic_DNA"/>
</dbReference>
<accession>A0AA88MH62</accession>
<name>A0AA88MH62_CHASR</name>
<feature type="compositionally biased region" description="Low complexity" evidence="1">
    <location>
        <begin position="240"/>
        <end position="274"/>
    </location>
</feature>
<feature type="compositionally biased region" description="Gly residues" evidence="1">
    <location>
        <begin position="60"/>
        <end position="76"/>
    </location>
</feature>
<organism evidence="3 4">
    <name type="scientific">Channa striata</name>
    <name type="common">Snakehead murrel</name>
    <name type="synonym">Ophicephalus striatus</name>
    <dbReference type="NCBI Taxonomy" id="64152"/>
    <lineage>
        <taxon>Eukaryota</taxon>
        <taxon>Metazoa</taxon>
        <taxon>Chordata</taxon>
        <taxon>Craniata</taxon>
        <taxon>Vertebrata</taxon>
        <taxon>Euteleostomi</taxon>
        <taxon>Actinopterygii</taxon>
        <taxon>Neopterygii</taxon>
        <taxon>Teleostei</taxon>
        <taxon>Neoteleostei</taxon>
        <taxon>Acanthomorphata</taxon>
        <taxon>Anabantaria</taxon>
        <taxon>Anabantiformes</taxon>
        <taxon>Channoidei</taxon>
        <taxon>Channidae</taxon>
        <taxon>Channa</taxon>
    </lineage>
</organism>
<evidence type="ECO:0000313" key="3">
    <source>
        <dbReference type="EMBL" id="KAK2837836.1"/>
    </source>
</evidence>
<protein>
    <recommendedName>
        <fullName evidence="5">Prion protein</fullName>
    </recommendedName>
</protein>
<keyword evidence="2" id="KW-0732">Signal</keyword>
<keyword evidence="4" id="KW-1185">Reference proteome</keyword>
<dbReference type="GO" id="GO:0016020">
    <property type="term" value="C:membrane"/>
    <property type="evidence" value="ECO:0007669"/>
    <property type="project" value="InterPro"/>
</dbReference>